<dbReference type="GO" id="GO:0006954">
    <property type="term" value="P:inflammatory response"/>
    <property type="evidence" value="ECO:0007669"/>
    <property type="project" value="InterPro"/>
</dbReference>
<dbReference type="GO" id="GO:0005615">
    <property type="term" value="C:extracellular space"/>
    <property type="evidence" value="ECO:0007669"/>
    <property type="project" value="InterPro"/>
</dbReference>
<sequence>MWRAFNVLGKSLEMLGIQTRKESWNLRKKQPTLNSDDSNKLKIKSQSTGAMSIPVMLNWEKQELHEQCQSYDETDFWKTYDVKEFLIKNNTHETLVVYPESMDSCGVFESVQQQYQEMYMFKLYLYRDTSPREGIATAFTVQKGQKTYLMTCTEDGTLRLEERTAPQFISGYESKYIFYKRDFNEGDTEAYSFESSLFAGYFLASEQENGWKKLALRSRQHEVDENFRIQLVKI</sequence>
<dbReference type="SUPFAM" id="SSF50353">
    <property type="entry name" value="Cytokine"/>
    <property type="match status" value="1"/>
</dbReference>
<comment type="similarity">
    <text evidence="2">Belongs to the IL-1 family.</text>
</comment>
<protein>
    <submittedName>
        <fullName evidence="5">Interleukin-18-like isoform X1</fullName>
    </submittedName>
</protein>
<gene>
    <name evidence="5" type="primary">LOC115482005</name>
</gene>
<dbReference type="GO" id="GO:0006955">
    <property type="term" value="P:immune response"/>
    <property type="evidence" value="ECO:0007669"/>
    <property type="project" value="InterPro"/>
</dbReference>
<evidence type="ECO:0000256" key="2">
    <source>
        <dbReference type="ARBA" id="ARBA00010448"/>
    </source>
</evidence>
<name>A0A6P7ZT46_9AMPH</name>
<evidence type="ECO:0000256" key="1">
    <source>
        <dbReference type="ARBA" id="ARBA00004613"/>
    </source>
</evidence>
<dbReference type="FunCoup" id="A0A6P7ZT46">
    <property type="interactions" value="515"/>
</dbReference>
<dbReference type="GO" id="GO:0005125">
    <property type="term" value="F:cytokine activity"/>
    <property type="evidence" value="ECO:0007669"/>
    <property type="project" value="InterPro"/>
</dbReference>
<dbReference type="KEGG" id="muo:115482005"/>
<dbReference type="GeneID" id="115482005"/>
<keyword evidence="3" id="KW-0964">Secreted</keyword>
<comment type="subcellular location">
    <subcellularLocation>
        <location evidence="1">Secreted</location>
    </subcellularLocation>
</comment>
<evidence type="ECO:0000256" key="3">
    <source>
        <dbReference type="ARBA" id="ARBA00022525"/>
    </source>
</evidence>
<dbReference type="Proteomes" id="UP000515156">
    <property type="component" value="Chromosome 12"/>
</dbReference>
<dbReference type="InterPro" id="IPR008996">
    <property type="entry name" value="IL1/FGF"/>
</dbReference>
<organism evidence="4 5">
    <name type="scientific">Microcaecilia unicolor</name>
    <dbReference type="NCBI Taxonomy" id="1415580"/>
    <lineage>
        <taxon>Eukaryota</taxon>
        <taxon>Metazoa</taxon>
        <taxon>Chordata</taxon>
        <taxon>Craniata</taxon>
        <taxon>Vertebrata</taxon>
        <taxon>Euteleostomi</taxon>
        <taxon>Amphibia</taxon>
        <taxon>Gymnophiona</taxon>
        <taxon>Siphonopidae</taxon>
        <taxon>Microcaecilia</taxon>
    </lineage>
</organism>
<dbReference type="Gene3D" id="2.80.10.50">
    <property type="match status" value="1"/>
</dbReference>
<evidence type="ECO:0000313" key="4">
    <source>
        <dbReference type="Proteomes" id="UP000515156"/>
    </source>
</evidence>
<accession>A0A6P7ZT46</accession>
<dbReference type="AlphaFoldDB" id="A0A6P7ZT46"/>
<dbReference type="OrthoDB" id="8535973at2759"/>
<dbReference type="Pfam" id="PF00340">
    <property type="entry name" value="IL1"/>
    <property type="match status" value="1"/>
</dbReference>
<dbReference type="CDD" id="cd23298">
    <property type="entry name" value="beta-trefoil_IL18"/>
    <property type="match status" value="1"/>
</dbReference>
<dbReference type="RefSeq" id="XP_030077386.1">
    <property type="nucleotide sequence ID" value="XM_030221526.1"/>
</dbReference>
<evidence type="ECO:0000313" key="5">
    <source>
        <dbReference type="RefSeq" id="XP_030077386.1"/>
    </source>
</evidence>
<keyword evidence="4" id="KW-1185">Reference proteome</keyword>
<dbReference type="InterPro" id="IPR000975">
    <property type="entry name" value="IL-1_fam"/>
</dbReference>
<proteinExistence type="inferred from homology"/>
<reference evidence="5" key="1">
    <citation type="submission" date="2025-08" db="UniProtKB">
        <authorList>
            <consortium name="RefSeq"/>
        </authorList>
    </citation>
    <scope>IDENTIFICATION</scope>
</reference>
<dbReference type="InParanoid" id="A0A6P7ZT46"/>